<dbReference type="STRING" id="307486.GCA_000807215_02384"/>
<gene>
    <name evidence="2" type="ORF">Ttaiw_02308</name>
</gene>
<dbReference type="NCBIfam" id="TIGR04274">
    <property type="entry name" value="hypoxanDNAglyco"/>
    <property type="match status" value="1"/>
</dbReference>
<dbReference type="CDD" id="cd10032">
    <property type="entry name" value="UDG-F6_HDG"/>
    <property type="match status" value="1"/>
</dbReference>
<dbReference type="InterPro" id="IPR005122">
    <property type="entry name" value="Uracil-DNA_glycosylase-like"/>
</dbReference>
<evidence type="ECO:0000259" key="1">
    <source>
        <dbReference type="SMART" id="SM00986"/>
    </source>
</evidence>
<dbReference type="OrthoDB" id="9799921at2"/>
<dbReference type="EMBL" id="VJOM01000035">
    <property type="protein sequence ID" value="TSE29397.1"/>
    <property type="molecule type" value="Genomic_DNA"/>
</dbReference>
<organism evidence="2 3">
    <name type="scientific">Tepidimonas taiwanensis</name>
    <dbReference type="NCBI Taxonomy" id="307486"/>
    <lineage>
        <taxon>Bacteria</taxon>
        <taxon>Pseudomonadati</taxon>
        <taxon>Pseudomonadota</taxon>
        <taxon>Betaproteobacteria</taxon>
        <taxon>Burkholderiales</taxon>
        <taxon>Tepidimonas</taxon>
    </lineage>
</organism>
<comment type="caution">
    <text evidence="2">The sequence shown here is derived from an EMBL/GenBank/DDBJ whole genome shotgun (WGS) entry which is preliminary data.</text>
</comment>
<dbReference type="Gene3D" id="3.40.470.10">
    <property type="entry name" value="Uracil-DNA glycosylase-like domain"/>
    <property type="match status" value="1"/>
</dbReference>
<dbReference type="AlphaFoldDB" id="A0A554X0L1"/>
<dbReference type="InterPro" id="IPR036895">
    <property type="entry name" value="Uracil-DNA_glycosylase-like_sf"/>
</dbReference>
<dbReference type="InterPro" id="IPR026353">
    <property type="entry name" value="Hypoxan-DNA_Glyclase"/>
</dbReference>
<evidence type="ECO:0000313" key="2">
    <source>
        <dbReference type="EMBL" id="TSE29397.1"/>
    </source>
</evidence>
<dbReference type="SUPFAM" id="SSF52141">
    <property type="entry name" value="Uracil-DNA glycosylase-like"/>
    <property type="match status" value="1"/>
</dbReference>
<sequence>MNAPPRLRGLPPVLAPTTRLVVLGSFPGVASLQAGQYYAHPRNQFWAILGALWALPLADWPYARRLQALHAHGVGLWDVYAECEREGSLDSAIRAPQLNDLASLRRQCPALCAIAHNGGESWRHARLTRALGVPVERLPSSSPANASWTLARKTAAWGAVLARHGVPMRVPVVTQGIDGAGAVPR</sequence>
<dbReference type="RefSeq" id="WP_143898421.1">
    <property type="nucleotide sequence ID" value="NZ_CP083911.1"/>
</dbReference>
<name>A0A554X0L1_9BURK</name>
<proteinExistence type="predicted"/>
<dbReference type="SMART" id="SM00987">
    <property type="entry name" value="UreE_C"/>
    <property type="match status" value="1"/>
</dbReference>
<dbReference type="Proteomes" id="UP000317763">
    <property type="component" value="Unassembled WGS sequence"/>
</dbReference>
<feature type="domain" description="Uracil-DNA glycosylase-like" evidence="1">
    <location>
        <begin position="11"/>
        <end position="161"/>
    </location>
</feature>
<protein>
    <submittedName>
        <fullName evidence="2">HypoxanDNAglyco: DNA-deoxyinosine glycosylase</fullName>
    </submittedName>
</protein>
<accession>A0A554X0L1</accession>
<keyword evidence="3" id="KW-1185">Reference proteome</keyword>
<reference evidence="2 3" key="1">
    <citation type="submission" date="2019-07" db="EMBL/GenBank/DDBJ databases">
        <title>Tepidimonas taiwanensis I1-1 draft genome.</title>
        <authorList>
            <person name="Da Costa M.S."/>
            <person name="Froufe H.J.C."/>
            <person name="Egas C."/>
            <person name="Albuquerque L."/>
        </authorList>
    </citation>
    <scope>NUCLEOTIDE SEQUENCE [LARGE SCALE GENOMIC DNA]</scope>
    <source>
        <strain evidence="2 3">I1-1</strain>
    </source>
</reference>
<dbReference type="SMART" id="SM00986">
    <property type="entry name" value="UDG"/>
    <property type="match status" value="1"/>
</dbReference>
<dbReference type="Pfam" id="PF03167">
    <property type="entry name" value="UDG"/>
    <property type="match status" value="1"/>
</dbReference>
<evidence type="ECO:0000313" key="3">
    <source>
        <dbReference type="Proteomes" id="UP000317763"/>
    </source>
</evidence>